<feature type="chain" id="PRO_5041519276" description="CLIP domain-containing serine protease" evidence="11">
    <location>
        <begin position="18"/>
        <end position="513"/>
    </location>
</feature>
<evidence type="ECO:0000256" key="4">
    <source>
        <dbReference type="ARBA" id="ARBA00022801"/>
    </source>
</evidence>
<dbReference type="Gene3D" id="3.30.1640.30">
    <property type="match status" value="1"/>
</dbReference>
<feature type="signal peptide" evidence="11">
    <location>
        <begin position="1"/>
        <end position="17"/>
    </location>
</feature>
<evidence type="ECO:0000256" key="3">
    <source>
        <dbReference type="ARBA" id="ARBA00022729"/>
    </source>
</evidence>
<keyword evidence="11" id="KW-0964">Secreted</keyword>
<dbReference type="EMBL" id="JAVRJZ010000019">
    <property type="protein sequence ID" value="KAK2707429.1"/>
    <property type="molecule type" value="Genomic_DNA"/>
</dbReference>
<comment type="caution">
    <text evidence="13">The sequence shown here is derived from an EMBL/GenBank/DDBJ whole genome shotgun (WGS) entry which is preliminary data.</text>
</comment>
<keyword evidence="1" id="KW-0768">Sushi</keyword>
<organism evidence="13 14">
    <name type="scientific">Artemia franciscana</name>
    <name type="common">Brine shrimp</name>
    <name type="synonym">Artemia sanfranciscana</name>
    <dbReference type="NCBI Taxonomy" id="6661"/>
    <lineage>
        <taxon>Eukaryota</taxon>
        <taxon>Metazoa</taxon>
        <taxon>Ecdysozoa</taxon>
        <taxon>Arthropoda</taxon>
        <taxon>Crustacea</taxon>
        <taxon>Branchiopoda</taxon>
        <taxon>Anostraca</taxon>
        <taxon>Artemiidae</taxon>
        <taxon>Artemia</taxon>
    </lineage>
</organism>
<dbReference type="PROSITE" id="PS00135">
    <property type="entry name" value="TRYPSIN_SER"/>
    <property type="match status" value="1"/>
</dbReference>
<evidence type="ECO:0000259" key="12">
    <source>
        <dbReference type="PROSITE" id="PS50240"/>
    </source>
</evidence>
<comment type="similarity">
    <text evidence="8 11">Belongs to the peptidase S1 family. CLIP subfamily.</text>
</comment>
<keyword evidence="4 10" id="KW-0378">Hydrolase</keyword>
<dbReference type="SMART" id="SM00020">
    <property type="entry name" value="Tryp_SPc"/>
    <property type="match status" value="1"/>
</dbReference>
<keyword evidence="14" id="KW-1185">Reference proteome</keyword>
<keyword evidence="2 10" id="KW-0645">Protease</keyword>
<comment type="subcellular location">
    <subcellularLocation>
        <location evidence="11">Secreted</location>
    </subcellularLocation>
</comment>
<dbReference type="InterPro" id="IPR038565">
    <property type="entry name" value="CLIP_sf"/>
</dbReference>
<name>A0AA88KZ53_ARTSF</name>
<dbReference type="Pfam" id="PF00089">
    <property type="entry name" value="Trypsin"/>
    <property type="match status" value="1"/>
</dbReference>
<keyword evidence="6 10" id="KW-0720">Serine protease</keyword>
<dbReference type="GO" id="GO:0006508">
    <property type="term" value="P:proteolysis"/>
    <property type="evidence" value="ECO:0007669"/>
    <property type="project" value="UniProtKB-KW"/>
</dbReference>
<dbReference type="InterPro" id="IPR001314">
    <property type="entry name" value="Peptidase_S1A"/>
</dbReference>
<evidence type="ECO:0000256" key="8">
    <source>
        <dbReference type="ARBA" id="ARBA00024195"/>
    </source>
</evidence>
<dbReference type="AlphaFoldDB" id="A0AA88KZ53"/>
<dbReference type="PROSITE" id="PS50240">
    <property type="entry name" value="TRYPSIN_DOM"/>
    <property type="match status" value="1"/>
</dbReference>
<dbReference type="InterPro" id="IPR033116">
    <property type="entry name" value="TRYPSIN_SER"/>
</dbReference>
<evidence type="ECO:0000256" key="9">
    <source>
        <dbReference type="ARBA" id="ARBA00052079"/>
    </source>
</evidence>
<dbReference type="PANTHER" id="PTHR24258">
    <property type="entry name" value="SERINE PROTEASE-RELATED"/>
    <property type="match status" value="1"/>
</dbReference>
<dbReference type="PROSITE" id="PS00134">
    <property type="entry name" value="TRYPSIN_HIS"/>
    <property type="match status" value="1"/>
</dbReference>
<evidence type="ECO:0000256" key="2">
    <source>
        <dbReference type="ARBA" id="ARBA00022670"/>
    </source>
</evidence>
<dbReference type="InterPro" id="IPR043504">
    <property type="entry name" value="Peptidase_S1_PA_chymotrypsin"/>
</dbReference>
<sequence>MLFQVISFLLSFALVELKFENECDLETLLPFDAVRFGSHRQGRCLRITDCPAFKGVLLRRPPGFLEFFKRSICSLNRVPLYCCPPSEDLLPPELLVTKGFDFEQIDDFDTELTESTYEPVTDESLFDFELLPVPAKLVNEEVNSKISTGNIDSSAFDINDQRNEDSESKQRGRGKIFFIDSVTRRPSRIFFPTIEEKIELNEIVDSFPVSKPQPIKFGRLDEDPLDKKRALLPSATAELYWDRCGLPGVGRIVGGSDTGAGKYPWMVRLGYKDFEEDKKDEVSFRCGGAMISERYVLTAAHCIPKDGSKLVAVRFGEYNESSNPDCPGNFPFCIDRVKDVNVQKMIPHKDYNKPLLQNDIALLRLEDPVEITDFIRPVCVPFDIDARIPRSIDSSKKAPDVYAVGWGSIGQGLGYSQTLKEVKLPIFDQNRCRRIYGSRTNITDLQMCAGGHTGEDACEGDSGGPLMMRDEDDLYKVVGVVSFGPRFCGTRGLPGVYTRVTRYTRWILENIEP</sequence>
<dbReference type="InterPro" id="IPR022700">
    <property type="entry name" value="CLIP"/>
</dbReference>
<dbReference type="GO" id="GO:0004252">
    <property type="term" value="F:serine-type endopeptidase activity"/>
    <property type="evidence" value="ECO:0007669"/>
    <property type="project" value="UniProtKB-UniRule"/>
</dbReference>
<dbReference type="SUPFAM" id="SSF50494">
    <property type="entry name" value="Trypsin-like serine proteases"/>
    <property type="match status" value="1"/>
</dbReference>
<evidence type="ECO:0000256" key="7">
    <source>
        <dbReference type="ARBA" id="ARBA00023157"/>
    </source>
</evidence>
<evidence type="ECO:0000256" key="11">
    <source>
        <dbReference type="RuleBase" id="RU366078"/>
    </source>
</evidence>
<evidence type="ECO:0000256" key="10">
    <source>
        <dbReference type="RuleBase" id="RU363034"/>
    </source>
</evidence>
<keyword evidence="5" id="KW-0353">Hemolymph clotting</keyword>
<dbReference type="InterPro" id="IPR001254">
    <property type="entry name" value="Trypsin_dom"/>
</dbReference>
<evidence type="ECO:0000256" key="5">
    <source>
        <dbReference type="ARBA" id="ARBA00022820"/>
    </source>
</evidence>
<dbReference type="InterPro" id="IPR018114">
    <property type="entry name" value="TRYPSIN_HIS"/>
</dbReference>
<dbReference type="PANTHER" id="PTHR24258:SF144">
    <property type="entry name" value="GH14088P"/>
    <property type="match status" value="1"/>
</dbReference>
<dbReference type="Proteomes" id="UP001187531">
    <property type="component" value="Unassembled WGS sequence"/>
</dbReference>
<dbReference type="EC" id="3.4.21.-" evidence="10"/>
<dbReference type="GO" id="GO:0005576">
    <property type="term" value="C:extracellular region"/>
    <property type="evidence" value="ECO:0007669"/>
    <property type="project" value="UniProtKB-SubCell"/>
</dbReference>
<reference evidence="13" key="1">
    <citation type="submission" date="2023-07" db="EMBL/GenBank/DDBJ databases">
        <title>Chromosome-level genome assembly of Artemia franciscana.</title>
        <authorList>
            <person name="Jo E."/>
        </authorList>
    </citation>
    <scope>NUCLEOTIDE SEQUENCE</scope>
    <source>
        <tissue evidence="13">Whole body</tissue>
    </source>
</reference>
<dbReference type="PRINTS" id="PR00722">
    <property type="entry name" value="CHYMOTRYPSIN"/>
</dbReference>
<protein>
    <recommendedName>
        <fullName evidence="11">CLIP domain-containing serine protease</fullName>
        <ecNumber evidence="10">3.4.21.-</ecNumber>
    </recommendedName>
</protein>
<evidence type="ECO:0000313" key="13">
    <source>
        <dbReference type="EMBL" id="KAK2707429.1"/>
    </source>
</evidence>
<dbReference type="Gene3D" id="2.40.10.10">
    <property type="entry name" value="Trypsin-like serine proteases"/>
    <property type="match status" value="2"/>
</dbReference>
<dbReference type="CDD" id="cd00190">
    <property type="entry name" value="Tryp_SPc"/>
    <property type="match status" value="1"/>
</dbReference>
<dbReference type="FunFam" id="2.40.10.10:FF:000120">
    <property type="entry name" value="Putative serine protease"/>
    <property type="match status" value="1"/>
</dbReference>
<accession>A0AA88KZ53</accession>
<dbReference type="Pfam" id="PF12032">
    <property type="entry name" value="CLIP"/>
    <property type="match status" value="1"/>
</dbReference>
<comment type="catalytic activity">
    <reaction evidence="9">
        <text>Selective cleavage of 103-Arg-|-Ser-104 and 124-Ile-|-Ile-125 bonds in Limulus clotting factor B to form activated factor B. Cleavage of -Pro-Arg-|-Xaa- bonds in synthetic substrates.</text>
        <dbReference type="EC" id="3.4.21.84"/>
    </reaction>
</comment>
<keyword evidence="3 11" id="KW-0732">Signal</keyword>
<dbReference type="GO" id="GO:0042381">
    <property type="term" value="P:hemolymph coagulation"/>
    <property type="evidence" value="ECO:0007669"/>
    <property type="project" value="UniProtKB-KW"/>
</dbReference>
<evidence type="ECO:0000256" key="6">
    <source>
        <dbReference type="ARBA" id="ARBA00022825"/>
    </source>
</evidence>
<gene>
    <name evidence="13" type="ORF">QYM36_015203</name>
</gene>
<evidence type="ECO:0000313" key="14">
    <source>
        <dbReference type="Proteomes" id="UP001187531"/>
    </source>
</evidence>
<keyword evidence="7" id="KW-1015">Disulfide bond</keyword>
<dbReference type="InterPro" id="IPR009003">
    <property type="entry name" value="Peptidase_S1_PA"/>
</dbReference>
<feature type="domain" description="Peptidase S1" evidence="12">
    <location>
        <begin position="252"/>
        <end position="512"/>
    </location>
</feature>
<comment type="domain">
    <text evidence="11">The clip domain consists of 35-55 residues which are 'knitted' together usually by 3 conserved disulfide bonds forming a clip-like compact structure.</text>
</comment>
<proteinExistence type="inferred from homology"/>
<evidence type="ECO:0000256" key="1">
    <source>
        <dbReference type="ARBA" id="ARBA00022659"/>
    </source>
</evidence>